<gene>
    <name evidence="2" type="ORF">PRZ48_007622</name>
</gene>
<feature type="compositionally biased region" description="Low complexity" evidence="1">
    <location>
        <begin position="83"/>
        <end position="92"/>
    </location>
</feature>
<comment type="caution">
    <text evidence="2">The sequence shown here is derived from an EMBL/GenBank/DDBJ whole genome shotgun (WGS) entry which is preliminary data.</text>
</comment>
<accession>A0ABR0EKR5</accession>
<proteinExistence type="predicted"/>
<dbReference type="EMBL" id="JAXOVC010000005">
    <property type="protein sequence ID" value="KAK4501813.1"/>
    <property type="molecule type" value="Genomic_DNA"/>
</dbReference>
<feature type="compositionally biased region" description="Acidic residues" evidence="1">
    <location>
        <begin position="147"/>
        <end position="156"/>
    </location>
</feature>
<feature type="region of interest" description="Disordered" evidence="1">
    <location>
        <begin position="83"/>
        <end position="156"/>
    </location>
</feature>
<keyword evidence="3" id="KW-1185">Reference proteome</keyword>
<protein>
    <submittedName>
        <fullName evidence="2">Uncharacterized protein</fullName>
    </submittedName>
</protein>
<organism evidence="2 3">
    <name type="scientific">Zasmidium cellare</name>
    <name type="common">Wine cellar mold</name>
    <name type="synonym">Racodium cellare</name>
    <dbReference type="NCBI Taxonomy" id="395010"/>
    <lineage>
        <taxon>Eukaryota</taxon>
        <taxon>Fungi</taxon>
        <taxon>Dikarya</taxon>
        <taxon>Ascomycota</taxon>
        <taxon>Pezizomycotina</taxon>
        <taxon>Dothideomycetes</taxon>
        <taxon>Dothideomycetidae</taxon>
        <taxon>Mycosphaerellales</taxon>
        <taxon>Mycosphaerellaceae</taxon>
        <taxon>Zasmidium</taxon>
    </lineage>
</organism>
<reference evidence="2 3" key="1">
    <citation type="journal article" date="2023" name="G3 (Bethesda)">
        <title>A chromosome-level genome assembly of Zasmidium syzygii isolated from banana leaves.</title>
        <authorList>
            <person name="van Westerhoven A.C."/>
            <person name="Mehrabi R."/>
            <person name="Talebi R."/>
            <person name="Steentjes M.B.F."/>
            <person name="Corcolon B."/>
            <person name="Chong P.A."/>
            <person name="Kema G.H.J."/>
            <person name="Seidl M.F."/>
        </authorList>
    </citation>
    <scope>NUCLEOTIDE SEQUENCE [LARGE SCALE GENOMIC DNA]</scope>
    <source>
        <strain evidence="2 3">P124</strain>
    </source>
</reference>
<sequence length="156" mass="16960">MPKWDADACNKFHLAMLHVLGAPVPDMNQVAALMGEGYTAEALRFVTIQIPGATERCVLIIPDRSRYYKTLKKEMTALFGEGAAETGAASTTKVAKKTPVRRGGGAKTMGKMVGSKRKADEKLESEEDDEGEDKSPTKKLKTKVKEEVDESDGDLV</sequence>
<feature type="compositionally biased region" description="Acidic residues" evidence="1">
    <location>
        <begin position="123"/>
        <end position="132"/>
    </location>
</feature>
<evidence type="ECO:0000256" key="1">
    <source>
        <dbReference type="SAM" id="MobiDB-lite"/>
    </source>
</evidence>
<dbReference type="Proteomes" id="UP001305779">
    <property type="component" value="Unassembled WGS sequence"/>
</dbReference>
<name>A0ABR0EKR5_ZASCE</name>
<evidence type="ECO:0000313" key="2">
    <source>
        <dbReference type="EMBL" id="KAK4501813.1"/>
    </source>
</evidence>
<evidence type="ECO:0000313" key="3">
    <source>
        <dbReference type="Proteomes" id="UP001305779"/>
    </source>
</evidence>